<dbReference type="PRINTS" id="PR00111">
    <property type="entry name" value="ABHYDROLASE"/>
</dbReference>
<keyword evidence="1" id="KW-0560">Oxidoreductase</keyword>
<dbReference type="OrthoDB" id="9785847at2"/>
<dbReference type="EMBL" id="SDMQ01000001">
    <property type="protein sequence ID" value="TBT88737.1"/>
    <property type="molecule type" value="Genomic_DNA"/>
</dbReference>
<accession>A0A4Q9KIT8</accession>
<dbReference type="FunFam" id="3.40.50.1820:FF:000205">
    <property type="entry name" value="Non-haem bromoperoxidase BPO-A2"/>
    <property type="match status" value="1"/>
</dbReference>
<feature type="domain" description="AB hydrolase-1" evidence="3">
    <location>
        <begin position="25"/>
        <end position="260"/>
    </location>
</feature>
<dbReference type="GO" id="GO:0004601">
    <property type="term" value="F:peroxidase activity"/>
    <property type="evidence" value="ECO:0007669"/>
    <property type="project" value="UniProtKB-KW"/>
</dbReference>
<dbReference type="SUPFAM" id="SSF53474">
    <property type="entry name" value="alpha/beta-Hydrolases"/>
    <property type="match status" value="1"/>
</dbReference>
<dbReference type="InterPro" id="IPR029058">
    <property type="entry name" value="AB_hydrolase_fold"/>
</dbReference>
<dbReference type="InterPro" id="IPR000639">
    <property type="entry name" value="Epox_hydrolase-like"/>
</dbReference>
<organism evidence="4 5">
    <name type="scientific">Propioniciclava sinopodophylli</name>
    <dbReference type="NCBI Taxonomy" id="1837344"/>
    <lineage>
        <taxon>Bacteria</taxon>
        <taxon>Bacillati</taxon>
        <taxon>Actinomycetota</taxon>
        <taxon>Actinomycetes</taxon>
        <taxon>Propionibacteriales</taxon>
        <taxon>Propionibacteriaceae</taxon>
        <taxon>Propioniciclava</taxon>
    </lineage>
</organism>
<dbReference type="RefSeq" id="WP_131166865.1">
    <property type="nucleotide sequence ID" value="NZ_SDMQ01000001.1"/>
</dbReference>
<proteinExistence type="inferred from homology"/>
<keyword evidence="4" id="KW-0378">Hydrolase</keyword>
<keyword evidence="1" id="KW-0575">Peroxidase</keyword>
<dbReference type="AlphaFoldDB" id="A0A4Q9KIT8"/>
<reference evidence="4 5" key="1">
    <citation type="submission" date="2019-01" db="EMBL/GenBank/DDBJ databases">
        <title>Lactibacter flavus gen. nov., sp. nov., a novel bacterium of the family Propionibacteriaceae isolated from raw milk and dairy products.</title>
        <authorList>
            <person name="Huptas C."/>
            <person name="Wenning M."/>
            <person name="Breitenwieser F."/>
            <person name="Doll E."/>
            <person name="Von Neubeck M."/>
            <person name="Busse H.-J."/>
            <person name="Scherer S."/>
        </authorList>
    </citation>
    <scope>NUCLEOTIDE SEQUENCE [LARGE SCALE GENOMIC DNA]</scope>
    <source>
        <strain evidence="4 5">KCTC 33808</strain>
    </source>
</reference>
<dbReference type="PRINTS" id="PR00412">
    <property type="entry name" value="EPOXHYDRLASE"/>
</dbReference>
<keyword evidence="5" id="KW-1185">Reference proteome</keyword>
<dbReference type="GO" id="GO:0016787">
    <property type="term" value="F:hydrolase activity"/>
    <property type="evidence" value="ECO:0007669"/>
    <property type="project" value="UniProtKB-KW"/>
</dbReference>
<dbReference type="PANTHER" id="PTHR43433:SF4">
    <property type="entry name" value="NON-HEME CHLOROPEROXIDASE-RELATED"/>
    <property type="match status" value="1"/>
</dbReference>
<dbReference type="Proteomes" id="UP000292373">
    <property type="component" value="Unassembled WGS sequence"/>
</dbReference>
<protein>
    <submittedName>
        <fullName evidence="4">Alpha/beta hydrolase</fullName>
    </submittedName>
</protein>
<dbReference type="Gene3D" id="3.40.50.1820">
    <property type="entry name" value="alpha/beta hydrolase"/>
    <property type="match status" value="1"/>
</dbReference>
<evidence type="ECO:0000256" key="2">
    <source>
        <dbReference type="ARBA" id="ARBA00038128"/>
    </source>
</evidence>
<evidence type="ECO:0000313" key="4">
    <source>
        <dbReference type="EMBL" id="TBT88737.1"/>
    </source>
</evidence>
<evidence type="ECO:0000313" key="5">
    <source>
        <dbReference type="Proteomes" id="UP000292373"/>
    </source>
</evidence>
<dbReference type="PANTHER" id="PTHR43433">
    <property type="entry name" value="HYDROLASE, ALPHA/BETA FOLD FAMILY PROTEIN"/>
    <property type="match status" value="1"/>
</dbReference>
<evidence type="ECO:0000259" key="3">
    <source>
        <dbReference type="Pfam" id="PF00561"/>
    </source>
</evidence>
<gene>
    <name evidence="4" type="ORF">ET989_02045</name>
</gene>
<evidence type="ECO:0000256" key="1">
    <source>
        <dbReference type="ARBA" id="ARBA00022559"/>
    </source>
</evidence>
<dbReference type="Pfam" id="PF00561">
    <property type="entry name" value="Abhydrolase_1"/>
    <property type="match status" value="1"/>
</dbReference>
<dbReference type="InterPro" id="IPR000073">
    <property type="entry name" value="AB_hydrolase_1"/>
</dbReference>
<name>A0A4Q9KIT8_9ACTN</name>
<comment type="similarity">
    <text evidence="2">Belongs to the AB hydrolase superfamily. Bacterial non-heme haloperoxidase / perhydrolase family.</text>
</comment>
<dbReference type="InterPro" id="IPR050471">
    <property type="entry name" value="AB_hydrolase"/>
</dbReference>
<comment type="caution">
    <text evidence="4">The sequence shown here is derived from an EMBL/GenBank/DDBJ whole genome shotgun (WGS) entry which is preliminary data.</text>
</comment>
<sequence>MPYVTIPDDTPIQLYYEDSGGDGRPVVLIHGWPLSTEAWAGQVPTLVDAGYRAIAYDRRGFGRSDKAPDGYEYDTLASDLQHLVTELDLTGAVLVGFSMGGGEVARYIGRYGESRLAGAVLASAITPALCITDDNPDGAMPMSGFGGLRDECRGDRDAFVEKFMTWFFSNPSEMTIGDDQFRDVLRVAAQGSDKALRDTIIAWATDFREDVAKFTVPTLVIHGDADNNVPFPASGQRAAQLIEGSRLHVVAGGPHGVNVSHADEFNAVLLDFLGSL</sequence>